<sequence length="147" mass="16374">MTPRFECGDAVRVVRALRNDGTFAGRARGELLVRRGSVGYVREWGVFLQDQIVYQVHFLDRDRVVGCRESELIDADQPWLAGDFQYGDRVCSMQPLAINGDIVVAMGQQGEVLATAQGERGDSCIVLFGERQFQVPISALHSLEVDE</sequence>
<protein>
    <submittedName>
        <fullName evidence="3">Nitrogen fixation protein NifZ</fullName>
    </submittedName>
</protein>
<evidence type="ECO:0000256" key="2">
    <source>
        <dbReference type="ARBA" id="ARBA00023231"/>
    </source>
</evidence>
<dbReference type="GeneID" id="66566539"/>
<dbReference type="RefSeq" id="WP_100850202.1">
    <property type="nucleotide sequence ID" value="NZ_BMJF01000005.1"/>
</dbReference>
<dbReference type="Proteomes" id="UP000231901">
    <property type="component" value="Chromosome"/>
</dbReference>
<evidence type="ECO:0000256" key="1">
    <source>
        <dbReference type="ARBA" id="ARBA00008027"/>
    </source>
</evidence>
<comment type="similarity">
    <text evidence="1">Belongs to the NifZ family.</text>
</comment>
<dbReference type="KEGG" id="dfn:CVE23_19680"/>
<gene>
    <name evidence="3" type="ORF">CVE23_19680</name>
</gene>
<proteinExistence type="inferred from homology"/>
<reference evidence="4" key="1">
    <citation type="journal article" date="2018" name="Genome Announc.">
        <title>Complete genome sequence of a Dickeya fangzhongdai type strain causing bleeding canker of pear tree trunks.</title>
        <authorList>
            <person name="Zhao Y."/>
            <person name="Tian Y."/>
            <person name="Li X."/>
            <person name="Hu B."/>
        </authorList>
    </citation>
    <scope>NUCLEOTIDE SEQUENCE [LARGE SCALE GENOMIC DNA]</scope>
    <source>
        <strain evidence="4">DSM 101947</strain>
    </source>
</reference>
<keyword evidence="2" id="KW-0535">Nitrogen fixation</keyword>
<dbReference type="Pfam" id="PF04319">
    <property type="entry name" value="NifZ"/>
    <property type="match status" value="1"/>
</dbReference>
<name>A0A2K8QR59_9GAMM</name>
<dbReference type="EMBL" id="CP025003">
    <property type="protein sequence ID" value="ATZ95997.1"/>
    <property type="molecule type" value="Genomic_DNA"/>
</dbReference>
<dbReference type="AlphaFoldDB" id="A0A2K8QR59"/>
<dbReference type="InterPro" id="IPR007415">
    <property type="entry name" value="Nitrogenase_MoFe_mat_NifZ"/>
</dbReference>
<evidence type="ECO:0000313" key="4">
    <source>
        <dbReference type="Proteomes" id="UP000231901"/>
    </source>
</evidence>
<evidence type="ECO:0000313" key="3">
    <source>
        <dbReference type="EMBL" id="ATZ95997.1"/>
    </source>
</evidence>
<dbReference type="GO" id="GO:0009399">
    <property type="term" value="P:nitrogen fixation"/>
    <property type="evidence" value="ECO:0007669"/>
    <property type="project" value="InterPro"/>
</dbReference>
<keyword evidence="4" id="KW-1185">Reference proteome</keyword>
<accession>A0A2K8QR59</accession>
<organism evidence="3 4">
    <name type="scientific">Dickeya fangzhongdai</name>
    <dbReference type="NCBI Taxonomy" id="1778540"/>
    <lineage>
        <taxon>Bacteria</taxon>
        <taxon>Pseudomonadati</taxon>
        <taxon>Pseudomonadota</taxon>
        <taxon>Gammaproteobacteria</taxon>
        <taxon>Enterobacterales</taxon>
        <taxon>Pectobacteriaceae</taxon>
        <taxon>Dickeya</taxon>
    </lineage>
</organism>